<gene>
    <name evidence="1" type="ORF">H5410_008736</name>
</gene>
<dbReference type="Proteomes" id="UP000824120">
    <property type="component" value="Chromosome 2"/>
</dbReference>
<accession>A0A9J6AFS6</accession>
<dbReference type="AlphaFoldDB" id="A0A9J6AFS6"/>
<dbReference type="EMBL" id="JACXVP010000002">
    <property type="protein sequence ID" value="KAG5623518.1"/>
    <property type="molecule type" value="Genomic_DNA"/>
</dbReference>
<reference evidence="1 2" key="1">
    <citation type="submission" date="2020-09" db="EMBL/GenBank/DDBJ databases">
        <title>De no assembly of potato wild relative species, Solanum commersonii.</title>
        <authorList>
            <person name="Cho K."/>
        </authorList>
    </citation>
    <scope>NUCLEOTIDE SEQUENCE [LARGE SCALE GENOMIC DNA]</scope>
    <source>
        <strain evidence="1">LZ3.2</strain>
        <tissue evidence="1">Leaf</tissue>
    </source>
</reference>
<protein>
    <submittedName>
        <fullName evidence="1">Uncharacterized protein</fullName>
    </submittedName>
</protein>
<keyword evidence="2" id="KW-1185">Reference proteome</keyword>
<organism evidence="1 2">
    <name type="scientific">Solanum commersonii</name>
    <name type="common">Commerson's wild potato</name>
    <name type="synonym">Commerson's nightshade</name>
    <dbReference type="NCBI Taxonomy" id="4109"/>
    <lineage>
        <taxon>Eukaryota</taxon>
        <taxon>Viridiplantae</taxon>
        <taxon>Streptophyta</taxon>
        <taxon>Embryophyta</taxon>
        <taxon>Tracheophyta</taxon>
        <taxon>Spermatophyta</taxon>
        <taxon>Magnoliopsida</taxon>
        <taxon>eudicotyledons</taxon>
        <taxon>Gunneridae</taxon>
        <taxon>Pentapetalae</taxon>
        <taxon>asterids</taxon>
        <taxon>lamiids</taxon>
        <taxon>Solanales</taxon>
        <taxon>Solanaceae</taxon>
        <taxon>Solanoideae</taxon>
        <taxon>Solaneae</taxon>
        <taxon>Solanum</taxon>
    </lineage>
</organism>
<evidence type="ECO:0000313" key="1">
    <source>
        <dbReference type="EMBL" id="KAG5623518.1"/>
    </source>
</evidence>
<comment type="caution">
    <text evidence="1">The sequence shown here is derived from an EMBL/GenBank/DDBJ whole genome shotgun (WGS) entry which is preliminary data.</text>
</comment>
<name>A0A9J6AFS6_SOLCO</name>
<proteinExistence type="predicted"/>
<evidence type="ECO:0000313" key="2">
    <source>
        <dbReference type="Proteomes" id="UP000824120"/>
    </source>
</evidence>
<sequence length="71" mass="7436">MSASSLITCVNCNFGFSVLNLQPALGTLWYGILNAAGKKLSSFALKAPKKYYMPNGGARAGVISVVVSLPK</sequence>